<dbReference type="Gene3D" id="3.40.50.880">
    <property type="match status" value="1"/>
</dbReference>
<evidence type="ECO:0000256" key="7">
    <source>
        <dbReference type="ARBA" id="ARBA00022962"/>
    </source>
</evidence>
<comment type="catalytic activity">
    <reaction evidence="10 11">
        <text>L-glutamine + H2O = L-glutamate + NH4(+)</text>
        <dbReference type="Rhea" id="RHEA:15889"/>
        <dbReference type="ChEBI" id="CHEBI:15377"/>
        <dbReference type="ChEBI" id="CHEBI:28938"/>
        <dbReference type="ChEBI" id="CHEBI:29985"/>
        <dbReference type="ChEBI" id="CHEBI:58359"/>
    </reaction>
</comment>
<evidence type="ECO:0000256" key="6">
    <source>
        <dbReference type="ARBA" id="ARBA00022840"/>
    </source>
</evidence>
<dbReference type="SUPFAM" id="SSF52021">
    <property type="entry name" value="Carbamoyl phosphate synthetase, small subunit N-terminal domain"/>
    <property type="match status" value="1"/>
</dbReference>
<keyword evidence="14" id="KW-1185">Reference proteome</keyword>
<dbReference type="CDD" id="cd01744">
    <property type="entry name" value="GATase1_CPSase"/>
    <property type="match status" value="1"/>
</dbReference>
<evidence type="ECO:0000256" key="11">
    <source>
        <dbReference type="HAMAP-Rule" id="MF_01209"/>
    </source>
</evidence>
<feature type="active site" evidence="11">
    <location>
        <position position="348"/>
    </location>
</feature>
<dbReference type="PRINTS" id="PR00099">
    <property type="entry name" value="CPSGATASE"/>
</dbReference>
<feature type="binding site" evidence="11">
    <location>
        <position position="269"/>
    </location>
    <ligand>
        <name>L-glutamine</name>
        <dbReference type="ChEBI" id="CHEBI:58359"/>
    </ligand>
</feature>
<feature type="domain" description="Carbamoyl-phosphate synthase small subunit N-terminal" evidence="12">
    <location>
        <begin position="14"/>
        <end position="144"/>
    </location>
</feature>
<evidence type="ECO:0000256" key="10">
    <source>
        <dbReference type="ARBA" id="ARBA00049285"/>
    </source>
</evidence>
<dbReference type="GO" id="GO:0006526">
    <property type="term" value="P:L-arginine biosynthetic process"/>
    <property type="evidence" value="ECO:0007669"/>
    <property type="project" value="UniProtKB-UniRule"/>
</dbReference>
<keyword evidence="11" id="KW-0028">Amino-acid biosynthesis</keyword>
<sequence length="374" mass="41130">MFASLAQFLGMDLMQAFLVLANGTVMKGRSFGANKNSIGEVVFNTSMAGYQEILTDPSYKGQLVTLTYPMIGNYGINPDDMESDRIQASGLIVKEYVKRPSNFQSKETLSEFLIRFGVPAIEGIDTRKLTRIIRNSGAMNCGIFISETYEDSFLETVKNAPSMEGQDLAQIVTCEKPYVFGAHSPSKFKLAVYDFGIKRNILRLLDSAGFNVHVFPAKTKAEDLLKEGFDAFFLSNGPGDPAPLDYAIQSAKTIMDAKKPLFGICLGHQIIGLALGKKTAKLKFGHRGGNHPVRNEETGKIEITSQNHGFHVLGESSEDMPITRLNLFDNTVAGLKTKGLPVMAVQYHPEACPGPHDSAYHFQEFYTMVETSKG</sequence>
<reference evidence="13 14" key="1">
    <citation type="journal article" date="2008" name="PLoS ONE">
        <title>Genome sequence of the saprophyte Leptospira biflexa provides insights into the evolution of Leptospira and the pathogenesis of leptospirosis.</title>
        <authorList>
            <person name="Picardeau M."/>
            <person name="Bulach D.M."/>
            <person name="Bouchier C."/>
            <person name="Zuerner R.L."/>
            <person name="Zidane N."/>
            <person name="Wilson P.J."/>
            <person name="Creno S."/>
            <person name="Kuczek E.S."/>
            <person name="Bommezzadri S."/>
            <person name="Davis J.C."/>
            <person name="McGrath A."/>
            <person name="Johnson M.J."/>
            <person name="Boursaux-Eude C."/>
            <person name="Seemann T."/>
            <person name="Rouy Z."/>
            <person name="Coppel R.L."/>
            <person name="Rood J.I."/>
            <person name="Lajus A."/>
            <person name="Davies J.K."/>
            <person name="Medigue C."/>
            <person name="Adler B."/>
        </authorList>
    </citation>
    <scope>NUCLEOTIDE SEQUENCE [LARGE SCALE GENOMIC DNA]</scope>
    <source>
        <strain evidence="14">Patoc 1 / ATCC 23582 / Paris</strain>
    </source>
</reference>
<evidence type="ECO:0000256" key="4">
    <source>
        <dbReference type="ARBA" id="ARBA00022598"/>
    </source>
</evidence>
<dbReference type="GO" id="GO:0005524">
    <property type="term" value="F:ATP binding"/>
    <property type="evidence" value="ECO:0007669"/>
    <property type="project" value="UniProtKB-UniRule"/>
</dbReference>
<keyword evidence="4 11" id="KW-0436">Ligase</keyword>
<evidence type="ECO:0000256" key="3">
    <source>
        <dbReference type="ARBA" id="ARBA00007800"/>
    </source>
</evidence>
<dbReference type="InterPro" id="IPR036480">
    <property type="entry name" value="CarbP_synth_ssu_N_sf"/>
</dbReference>
<dbReference type="UniPathway" id="UPA00068">
    <property type="reaction ID" value="UER00171"/>
</dbReference>
<comment type="function">
    <text evidence="11">Small subunit of the glutamine-dependent carbamoyl phosphate synthetase (CPSase). CPSase catalyzes the formation of carbamoyl phosphate from the ammonia moiety of glutamine, carbonate, and phosphate donated by ATP, constituting the first step of 2 biosynthetic pathways, one leading to arginine and/or urea and the other to pyrimidine nucleotides. The small subunit (glutamine amidotransferase) binds and cleaves glutamine to supply the large subunit with the substrate ammonia.</text>
</comment>
<dbReference type="Proteomes" id="UP000001847">
    <property type="component" value="Chromosome I"/>
</dbReference>
<dbReference type="KEGG" id="lbi:LEPBI_I0815"/>
<dbReference type="SMART" id="SM01097">
    <property type="entry name" value="CPSase_sm_chain"/>
    <property type="match status" value="1"/>
</dbReference>
<dbReference type="NCBIfam" id="NF009475">
    <property type="entry name" value="PRK12838.1"/>
    <property type="match status" value="1"/>
</dbReference>
<comment type="subunit">
    <text evidence="11">Composed of two chains; the small (or glutamine) chain promotes the hydrolysis of glutamine to ammonia, which is used by the large (or ammonia) chain to synthesize carbamoyl phosphate. Tetramer of heterodimers (alpha,beta)4.</text>
</comment>
<feature type="active site" description="Nucleophile" evidence="11">
    <location>
        <position position="265"/>
    </location>
</feature>
<dbReference type="GO" id="GO:0004088">
    <property type="term" value="F:carbamoyl-phosphate synthase (glutamine-hydrolyzing) activity"/>
    <property type="evidence" value="ECO:0007669"/>
    <property type="project" value="UniProtKB-UniRule"/>
</dbReference>
<dbReference type="GO" id="GO:0044205">
    <property type="term" value="P:'de novo' UMP biosynthetic process"/>
    <property type="evidence" value="ECO:0007669"/>
    <property type="project" value="UniProtKB-UniRule"/>
</dbReference>
<dbReference type="GO" id="GO:0004359">
    <property type="term" value="F:glutaminase activity"/>
    <property type="evidence" value="ECO:0007669"/>
    <property type="project" value="RHEA"/>
</dbReference>
<dbReference type="InterPro" id="IPR035686">
    <property type="entry name" value="CPSase_GATase1"/>
</dbReference>
<comment type="pathway">
    <text evidence="1 11">Pyrimidine metabolism; UMP biosynthesis via de novo pathway; (S)-dihydroorotate from bicarbonate: step 1/3.</text>
</comment>
<evidence type="ECO:0000256" key="2">
    <source>
        <dbReference type="ARBA" id="ARBA00005077"/>
    </source>
</evidence>
<dbReference type="InterPro" id="IPR029062">
    <property type="entry name" value="Class_I_gatase-like"/>
</dbReference>
<dbReference type="InterPro" id="IPR017926">
    <property type="entry name" value="GATASE"/>
</dbReference>
<feature type="region of interest" description="CPSase" evidence="11">
    <location>
        <begin position="1"/>
        <end position="188"/>
    </location>
</feature>
<gene>
    <name evidence="11 13" type="primary">carA</name>
    <name evidence="13" type="ordered locus">LEPBI_I0815</name>
</gene>
<dbReference type="HOGENOM" id="CLU_035901_2_1_12"/>
<keyword evidence="8 11" id="KW-0665">Pyrimidine biosynthesis</keyword>
<proteinExistence type="inferred from homology"/>
<dbReference type="GO" id="GO:0006207">
    <property type="term" value="P:'de novo' pyrimidine nucleobase biosynthetic process"/>
    <property type="evidence" value="ECO:0007669"/>
    <property type="project" value="InterPro"/>
</dbReference>
<dbReference type="InterPro" id="IPR050472">
    <property type="entry name" value="Anth_synth/Amidotransfase"/>
</dbReference>
<dbReference type="PRINTS" id="PR00097">
    <property type="entry name" value="ANTSNTHASEII"/>
</dbReference>
<name>B0SLP1_LEPBP</name>
<dbReference type="InterPro" id="IPR006274">
    <property type="entry name" value="CarbamoylP_synth_ssu"/>
</dbReference>
<accession>B0SLP1</accession>
<keyword evidence="7 11" id="KW-0315">Glutamine amidotransferase</keyword>
<feature type="binding site" evidence="11">
    <location>
        <position position="307"/>
    </location>
    <ligand>
        <name>L-glutamine</name>
        <dbReference type="ChEBI" id="CHEBI:58359"/>
    </ligand>
</feature>
<dbReference type="Pfam" id="PF00988">
    <property type="entry name" value="CPSase_sm_chain"/>
    <property type="match status" value="1"/>
</dbReference>
<dbReference type="Pfam" id="PF00117">
    <property type="entry name" value="GATase"/>
    <property type="match status" value="1"/>
</dbReference>
<dbReference type="HAMAP" id="MF_01209">
    <property type="entry name" value="CPSase_S_chain"/>
    <property type="match status" value="1"/>
</dbReference>
<dbReference type="FunFam" id="3.50.30.20:FF:000001">
    <property type="entry name" value="Carbamoyl-phosphate synthase small chain"/>
    <property type="match status" value="1"/>
</dbReference>
<feature type="binding site" evidence="11">
    <location>
        <position position="237"/>
    </location>
    <ligand>
        <name>L-glutamine</name>
        <dbReference type="ChEBI" id="CHEBI:58359"/>
    </ligand>
</feature>
<dbReference type="UniPathway" id="UPA00070">
    <property type="reaction ID" value="UER00115"/>
</dbReference>
<comment type="similarity">
    <text evidence="3 11">Belongs to the CarA family.</text>
</comment>
<feature type="binding site" evidence="11">
    <location>
        <position position="309"/>
    </location>
    <ligand>
        <name>L-glutamine</name>
        <dbReference type="ChEBI" id="CHEBI:58359"/>
    </ligand>
</feature>
<evidence type="ECO:0000259" key="12">
    <source>
        <dbReference type="SMART" id="SM01097"/>
    </source>
</evidence>
<keyword evidence="5 11" id="KW-0547">Nucleotide-binding</keyword>
<evidence type="ECO:0000256" key="5">
    <source>
        <dbReference type="ARBA" id="ARBA00022741"/>
    </source>
</evidence>
<dbReference type="AlphaFoldDB" id="B0SLP1"/>
<dbReference type="EC" id="6.3.5.5" evidence="11"/>
<dbReference type="PANTHER" id="PTHR43418">
    <property type="entry name" value="MULTIFUNCTIONAL TRYPTOPHAN BIOSYNTHESIS PROTEIN-RELATED"/>
    <property type="match status" value="1"/>
</dbReference>
<keyword evidence="6 11" id="KW-0067">ATP-binding</keyword>
<dbReference type="GO" id="GO:0006541">
    <property type="term" value="P:glutamine metabolic process"/>
    <property type="evidence" value="ECO:0007669"/>
    <property type="project" value="InterPro"/>
</dbReference>
<protein>
    <recommendedName>
        <fullName evidence="11">Carbamoyl phosphate synthase small chain</fullName>
        <ecNumber evidence="11">6.3.5.5</ecNumber>
    </recommendedName>
    <alternativeName>
        <fullName evidence="11">Carbamoyl phosphate synthetase glutamine chain</fullName>
    </alternativeName>
</protein>
<feature type="binding site" evidence="11">
    <location>
        <position position="310"/>
    </location>
    <ligand>
        <name>L-glutamine</name>
        <dbReference type="ChEBI" id="CHEBI:58359"/>
    </ligand>
</feature>
<dbReference type="PRINTS" id="PR00096">
    <property type="entry name" value="GATASE"/>
</dbReference>
<comment type="pathway">
    <text evidence="2 11">Amino-acid biosynthesis; L-arginine biosynthesis; carbamoyl phosphate from bicarbonate: step 1/1.</text>
</comment>
<dbReference type="Gene3D" id="3.50.30.20">
    <property type="entry name" value="Carbamoyl-phosphate synthase small subunit, N-terminal domain"/>
    <property type="match status" value="1"/>
</dbReference>
<evidence type="ECO:0000313" key="13">
    <source>
        <dbReference type="EMBL" id="ABZ96943.1"/>
    </source>
</evidence>
<dbReference type="InterPro" id="IPR002474">
    <property type="entry name" value="CarbamoylP_synth_ssu_N"/>
</dbReference>
<dbReference type="PROSITE" id="PS51273">
    <property type="entry name" value="GATASE_TYPE_1"/>
    <property type="match status" value="1"/>
</dbReference>
<evidence type="ECO:0000256" key="8">
    <source>
        <dbReference type="ARBA" id="ARBA00022975"/>
    </source>
</evidence>
<dbReference type="STRING" id="456481.LEPBI_I0815"/>
<dbReference type="PANTHER" id="PTHR43418:SF7">
    <property type="entry name" value="CARBAMOYL-PHOSPHATE SYNTHASE SMALL CHAIN"/>
    <property type="match status" value="1"/>
</dbReference>
<organism evidence="13 14">
    <name type="scientific">Leptospira biflexa serovar Patoc (strain Patoc 1 / ATCC 23582 / Paris)</name>
    <dbReference type="NCBI Taxonomy" id="456481"/>
    <lineage>
        <taxon>Bacteria</taxon>
        <taxon>Pseudomonadati</taxon>
        <taxon>Spirochaetota</taxon>
        <taxon>Spirochaetia</taxon>
        <taxon>Leptospirales</taxon>
        <taxon>Leptospiraceae</taxon>
        <taxon>Leptospira</taxon>
    </lineage>
</organism>
<feature type="active site" evidence="11">
    <location>
        <position position="350"/>
    </location>
</feature>
<feature type="binding site" evidence="11">
    <location>
        <position position="266"/>
    </location>
    <ligand>
        <name>L-glutamine</name>
        <dbReference type="ChEBI" id="CHEBI:58359"/>
    </ligand>
</feature>
<dbReference type="NCBIfam" id="TIGR01368">
    <property type="entry name" value="CPSaseIIsmall"/>
    <property type="match status" value="1"/>
</dbReference>
<evidence type="ECO:0000256" key="1">
    <source>
        <dbReference type="ARBA" id="ARBA00004812"/>
    </source>
</evidence>
<evidence type="ECO:0000313" key="14">
    <source>
        <dbReference type="Proteomes" id="UP000001847"/>
    </source>
</evidence>
<dbReference type="SUPFAM" id="SSF52317">
    <property type="entry name" value="Class I glutamine amidotransferase-like"/>
    <property type="match status" value="1"/>
</dbReference>
<feature type="binding site" evidence="11">
    <location>
        <position position="58"/>
    </location>
    <ligand>
        <name>L-glutamine</name>
        <dbReference type="ChEBI" id="CHEBI:58359"/>
    </ligand>
</feature>
<dbReference type="EMBL" id="CP000786">
    <property type="protein sequence ID" value="ABZ96943.1"/>
    <property type="molecule type" value="Genomic_DNA"/>
</dbReference>
<comment type="catalytic activity">
    <reaction evidence="9 11">
        <text>hydrogencarbonate + L-glutamine + 2 ATP + H2O = carbamoyl phosphate + L-glutamate + 2 ADP + phosphate + 2 H(+)</text>
        <dbReference type="Rhea" id="RHEA:18633"/>
        <dbReference type="ChEBI" id="CHEBI:15377"/>
        <dbReference type="ChEBI" id="CHEBI:15378"/>
        <dbReference type="ChEBI" id="CHEBI:17544"/>
        <dbReference type="ChEBI" id="CHEBI:29985"/>
        <dbReference type="ChEBI" id="CHEBI:30616"/>
        <dbReference type="ChEBI" id="CHEBI:43474"/>
        <dbReference type="ChEBI" id="CHEBI:58228"/>
        <dbReference type="ChEBI" id="CHEBI:58359"/>
        <dbReference type="ChEBI" id="CHEBI:456216"/>
        <dbReference type="EC" id="6.3.5.5"/>
    </reaction>
</comment>
<keyword evidence="11" id="KW-0055">Arginine biosynthesis</keyword>
<evidence type="ECO:0000256" key="9">
    <source>
        <dbReference type="ARBA" id="ARBA00048816"/>
    </source>
</evidence>
<feature type="binding site" evidence="11">
    <location>
        <position position="239"/>
    </location>
    <ligand>
        <name>L-glutamine</name>
        <dbReference type="ChEBI" id="CHEBI:58359"/>
    </ligand>
</feature>